<evidence type="ECO:0000259" key="7">
    <source>
        <dbReference type="Pfam" id="PF07980"/>
    </source>
</evidence>
<dbReference type="Proteomes" id="UP001165302">
    <property type="component" value="Unassembled WGS sequence"/>
</dbReference>
<sequence length="658" mass="74320">MKRIFKYIMLCNLILATMASCTDYLDQRPLSQLSPEQYLSTEDNIGAYAIDLYNTLPVHGAGSWGIWSMDNNTDNMVSPNASDLFAPGWWRVGQTGGSYEFSAIYRCNYFLDFVMPLYEKSAITGVQRNISHYIGEVYFFRAFQYFQKLKTLGDFPIVDKVLPDNLEALTEASQRAPRNEVARFILRDLDKALSMMQDIPPAGGKNRLNKDAVRLFKSRVALYEGTWLKYFKGTAFVPNGPGWPGKDKAYNSNYAYPSGDIDKEIEYFLEIAMADSKYIADKYALVNNTGVFQASANDPANPYFNMFGATNMNEYDEVLLWKQYSQSMGVVNSVVEFAAAANQGIGTTKSMLDAFVMKNGLPIYAVGSGYIGDVDLTKITQDRDPRAEIFFKKKGDRNLHSSPGPESYEIEPYPNIINSTTSMKYTTGLTIRKGLNFNGAFSSRDRSEVGSIVFRAAEAYLNYIEASYEKLGDLNADATKYWNAIRNRSKVGGFQLTIANTNMSKEGETDWAAYSAGSLVDPTLFNIRRERRVELMAEGFRGSDLRRWRSMDQMINTPYHVLGINLWDQMANNNEFKARNPGGLTENENVSPRTFSKYLAPFRIINNNRLYNGYRWHMAHYLDPIAIQHFLITGGGDINISPLYQNPSWSLTAGEATK</sequence>
<evidence type="ECO:0000256" key="2">
    <source>
        <dbReference type="ARBA" id="ARBA00006275"/>
    </source>
</evidence>
<keyword evidence="3 6" id="KW-0732">Signal</keyword>
<feature type="domain" description="RagB/SusD" evidence="7">
    <location>
        <begin position="341"/>
        <end position="562"/>
    </location>
</feature>
<evidence type="ECO:0000256" key="6">
    <source>
        <dbReference type="SAM" id="SignalP"/>
    </source>
</evidence>
<reference evidence="9" key="1">
    <citation type="submission" date="2020-10" db="EMBL/GenBank/DDBJ databases">
        <authorList>
            <person name="Lu T."/>
            <person name="Wang Q."/>
            <person name="Han X."/>
        </authorList>
    </citation>
    <scope>NUCLEOTIDE SEQUENCE</scope>
    <source>
        <strain evidence="9">WQ 366</strain>
    </source>
</reference>
<name>A0ABS7Z7V6_9SPHI</name>
<dbReference type="InterPro" id="IPR012944">
    <property type="entry name" value="SusD_RagB_dom"/>
</dbReference>
<accession>A0ABS7Z7V6</accession>
<comment type="subcellular location">
    <subcellularLocation>
        <location evidence="1">Cell outer membrane</location>
    </subcellularLocation>
</comment>
<comment type="similarity">
    <text evidence="2">Belongs to the SusD family.</text>
</comment>
<evidence type="ECO:0000313" key="10">
    <source>
        <dbReference type="Proteomes" id="UP001165302"/>
    </source>
</evidence>
<dbReference type="EMBL" id="JADEYP010000030">
    <property type="protein sequence ID" value="MCA5006276.1"/>
    <property type="molecule type" value="Genomic_DNA"/>
</dbReference>
<comment type="caution">
    <text evidence="9">The sequence shown here is derived from an EMBL/GenBank/DDBJ whole genome shotgun (WGS) entry which is preliminary data.</text>
</comment>
<organism evidence="9 10">
    <name type="scientific">Sphingobacterium bovistauri</name>
    <dbReference type="NCBI Taxonomy" id="2781959"/>
    <lineage>
        <taxon>Bacteria</taxon>
        <taxon>Pseudomonadati</taxon>
        <taxon>Bacteroidota</taxon>
        <taxon>Sphingobacteriia</taxon>
        <taxon>Sphingobacteriales</taxon>
        <taxon>Sphingobacteriaceae</taxon>
        <taxon>Sphingobacterium</taxon>
    </lineage>
</organism>
<protein>
    <submittedName>
        <fullName evidence="9">RagB/SusD family nutrient uptake outer membrane protein</fullName>
    </submittedName>
</protein>
<dbReference type="Pfam" id="PF14322">
    <property type="entry name" value="SusD-like_3"/>
    <property type="match status" value="1"/>
</dbReference>
<feature type="chain" id="PRO_5045090183" evidence="6">
    <location>
        <begin position="22"/>
        <end position="658"/>
    </location>
</feature>
<evidence type="ECO:0000259" key="8">
    <source>
        <dbReference type="Pfam" id="PF14322"/>
    </source>
</evidence>
<feature type="domain" description="SusD-like N-terminal" evidence="8">
    <location>
        <begin position="24"/>
        <end position="222"/>
    </location>
</feature>
<evidence type="ECO:0000313" key="9">
    <source>
        <dbReference type="EMBL" id="MCA5006276.1"/>
    </source>
</evidence>
<dbReference type="PROSITE" id="PS51257">
    <property type="entry name" value="PROKAR_LIPOPROTEIN"/>
    <property type="match status" value="1"/>
</dbReference>
<dbReference type="Gene3D" id="1.25.40.390">
    <property type="match status" value="1"/>
</dbReference>
<dbReference type="RefSeq" id="WP_225554635.1">
    <property type="nucleotide sequence ID" value="NZ_JADEYP010000030.1"/>
</dbReference>
<evidence type="ECO:0000256" key="5">
    <source>
        <dbReference type="ARBA" id="ARBA00023237"/>
    </source>
</evidence>
<feature type="signal peptide" evidence="6">
    <location>
        <begin position="1"/>
        <end position="21"/>
    </location>
</feature>
<evidence type="ECO:0000256" key="3">
    <source>
        <dbReference type="ARBA" id="ARBA00022729"/>
    </source>
</evidence>
<keyword evidence="10" id="KW-1185">Reference proteome</keyword>
<keyword evidence="4" id="KW-0472">Membrane</keyword>
<evidence type="ECO:0000256" key="4">
    <source>
        <dbReference type="ARBA" id="ARBA00023136"/>
    </source>
</evidence>
<dbReference type="InterPro" id="IPR033985">
    <property type="entry name" value="SusD-like_N"/>
</dbReference>
<proteinExistence type="inferred from homology"/>
<dbReference type="Pfam" id="PF07980">
    <property type="entry name" value="SusD_RagB"/>
    <property type="match status" value="1"/>
</dbReference>
<keyword evidence="5" id="KW-0998">Cell outer membrane</keyword>
<dbReference type="InterPro" id="IPR011990">
    <property type="entry name" value="TPR-like_helical_dom_sf"/>
</dbReference>
<gene>
    <name evidence="9" type="ORF">IPZ78_14070</name>
</gene>
<dbReference type="SUPFAM" id="SSF48452">
    <property type="entry name" value="TPR-like"/>
    <property type="match status" value="1"/>
</dbReference>
<evidence type="ECO:0000256" key="1">
    <source>
        <dbReference type="ARBA" id="ARBA00004442"/>
    </source>
</evidence>